<evidence type="ECO:0000256" key="3">
    <source>
        <dbReference type="ARBA" id="ARBA00023157"/>
    </source>
</evidence>
<dbReference type="InterPro" id="IPR020901">
    <property type="entry name" value="Prtase_inh_Kunz-CS"/>
</dbReference>
<feature type="domain" description="BPTI/Kunitz inhibitor" evidence="4">
    <location>
        <begin position="41"/>
        <end position="81"/>
    </location>
</feature>
<dbReference type="PRINTS" id="PR00759">
    <property type="entry name" value="BASICPTASE"/>
</dbReference>
<organism evidence="5">
    <name type="scientific">Timema genevievae</name>
    <name type="common">Walking stick</name>
    <dbReference type="NCBI Taxonomy" id="629358"/>
    <lineage>
        <taxon>Eukaryota</taxon>
        <taxon>Metazoa</taxon>
        <taxon>Ecdysozoa</taxon>
        <taxon>Arthropoda</taxon>
        <taxon>Hexapoda</taxon>
        <taxon>Insecta</taxon>
        <taxon>Pterygota</taxon>
        <taxon>Neoptera</taxon>
        <taxon>Polyneoptera</taxon>
        <taxon>Phasmatodea</taxon>
        <taxon>Timematodea</taxon>
        <taxon>Timematoidea</taxon>
        <taxon>Timematidae</taxon>
        <taxon>Timema</taxon>
    </lineage>
</organism>
<dbReference type="SUPFAM" id="SSF57362">
    <property type="entry name" value="BPTI-like"/>
    <property type="match status" value="2"/>
</dbReference>
<sequence>MCDVMLFPCEFLGRRPAEKYTRQDLDTCLQFKRSQLRYVSCSEAPETGLCKALFTRYYYDFKNNTCYEFIYGGCGGNCNNYQIEIHPTEIRTLISPPSAVELNTTSALANYATEAGCALPPVSGRCLAYMPRYYFDPETKSCTRFIYGGCLGNCNKFISVDKCLEACKK</sequence>
<dbReference type="SMART" id="SM00131">
    <property type="entry name" value="KU"/>
    <property type="match status" value="2"/>
</dbReference>
<accession>A0A7R9JP09</accession>
<dbReference type="InterPro" id="IPR036880">
    <property type="entry name" value="Kunitz_BPTI_sf"/>
</dbReference>
<proteinExistence type="predicted"/>
<dbReference type="EMBL" id="OE839280">
    <property type="protein sequence ID" value="CAD7586527.1"/>
    <property type="molecule type" value="Genomic_DNA"/>
</dbReference>
<keyword evidence="3" id="KW-1015">Disulfide bond</keyword>
<dbReference type="GO" id="GO:0004867">
    <property type="term" value="F:serine-type endopeptidase inhibitor activity"/>
    <property type="evidence" value="ECO:0007669"/>
    <property type="project" value="UniProtKB-KW"/>
</dbReference>
<dbReference type="CDD" id="cd00109">
    <property type="entry name" value="Kunitz-type"/>
    <property type="match status" value="2"/>
</dbReference>
<keyword evidence="1" id="KW-0646">Protease inhibitor</keyword>
<keyword evidence="2" id="KW-0722">Serine protease inhibitor</keyword>
<dbReference type="InterPro" id="IPR002223">
    <property type="entry name" value="Kunitz_BPTI"/>
</dbReference>
<feature type="domain" description="BPTI/Kunitz inhibitor" evidence="4">
    <location>
        <begin position="117"/>
        <end position="167"/>
    </location>
</feature>
<evidence type="ECO:0000256" key="2">
    <source>
        <dbReference type="ARBA" id="ARBA00022900"/>
    </source>
</evidence>
<name>A0A7R9JP09_TIMGE</name>
<protein>
    <recommendedName>
        <fullName evidence="4">BPTI/Kunitz inhibitor domain-containing protein</fullName>
    </recommendedName>
</protein>
<dbReference type="PROSITE" id="PS00280">
    <property type="entry name" value="BPTI_KUNITZ_1"/>
    <property type="match status" value="1"/>
</dbReference>
<dbReference type="Gene3D" id="4.10.410.10">
    <property type="entry name" value="Pancreatic trypsin inhibitor Kunitz domain"/>
    <property type="match status" value="2"/>
</dbReference>
<evidence type="ECO:0000256" key="1">
    <source>
        <dbReference type="ARBA" id="ARBA00022690"/>
    </source>
</evidence>
<evidence type="ECO:0000259" key="4">
    <source>
        <dbReference type="PROSITE" id="PS50279"/>
    </source>
</evidence>
<dbReference type="Pfam" id="PF00014">
    <property type="entry name" value="Kunitz_BPTI"/>
    <property type="match status" value="2"/>
</dbReference>
<dbReference type="AlphaFoldDB" id="A0A7R9JP09"/>
<gene>
    <name evidence="5" type="ORF">TGEB3V08_LOCUS875</name>
</gene>
<evidence type="ECO:0000313" key="5">
    <source>
        <dbReference type="EMBL" id="CAD7586527.1"/>
    </source>
</evidence>
<dbReference type="PANTHER" id="PTHR10083">
    <property type="entry name" value="KUNITZ-TYPE PROTEASE INHIBITOR-RELATED"/>
    <property type="match status" value="1"/>
</dbReference>
<dbReference type="InterPro" id="IPR050098">
    <property type="entry name" value="TFPI/VKTCI-like"/>
</dbReference>
<reference evidence="5" key="1">
    <citation type="submission" date="2020-11" db="EMBL/GenBank/DDBJ databases">
        <authorList>
            <person name="Tran Van P."/>
        </authorList>
    </citation>
    <scope>NUCLEOTIDE SEQUENCE</scope>
</reference>
<dbReference type="FunFam" id="4.10.410.10:FF:000020">
    <property type="entry name" value="Collagen, type VI, alpha 3"/>
    <property type="match status" value="1"/>
</dbReference>
<dbReference type="PROSITE" id="PS50279">
    <property type="entry name" value="BPTI_KUNITZ_2"/>
    <property type="match status" value="2"/>
</dbReference>